<evidence type="ECO:0000256" key="4">
    <source>
        <dbReference type="ARBA" id="ARBA00022547"/>
    </source>
</evidence>
<feature type="transmembrane region" description="Helical" evidence="12">
    <location>
        <begin position="26"/>
        <end position="47"/>
    </location>
</feature>
<evidence type="ECO:0000256" key="12">
    <source>
        <dbReference type="HAMAP-Rule" id="MF_01393"/>
    </source>
</evidence>
<keyword evidence="13" id="KW-0150">Chloroplast</keyword>
<gene>
    <name evidence="12" type="primary">atpI</name>
</gene>
<evidence type="ECO:0000256" key="11">
    <source>
        <dbReference type="ARBA" id="ARBA00074744"/>
    </source>
</evidence>
<keyword evidence="4 12" id="KW-0138">CF(0)</keyword>
<keyword evidence="3 12" id="KW-0813">Transport</keyword>
<dbReference type="RefSeq" id="YP_003795398.1">
    <property type="nucleotide sequence ID" value="NC_014345.1"/>
</dbReference>
<feature type="transmembrane region" description="Helical" evidence="12">
    <location>
        <begin position="184"/>
        <end position="206"/>
    </location>
</feature>
<dbReference type="SUPFAM" id="SSF81336">
    <property type="entry name" value="F1F0 ATP synthase subunit A"/>
    <property type="match status" value="1"/>
</dbReference>
<evidence type="ECO:0000256" key="2">
    <source>
        <dbReference type="ARBA" id="ARBA00006810"/>
    </source>
</evidence>
<comment type="similarity">
    <text evidence="2 12">Belongs to the ATPase A chain family.</text>
</comment>
<evidence type="ECO:0000256" key="8">
    <source>
        <dbReference type="ARBA" id="ARBA00023065"/>
    </source>
</evidence>
<accession>D9IXL9</accession>
<evidence type="ECO:0000256" key="6">
    <source>
        <dbReference type="ARBA" id="ARBA00022781"/>
    </source>
</evidence>
<dbReference type="InterPro" id="IPR035908">
    <property type="entry name" value="F0_ATP_A_sf"/>
</dbReference>
<keyword evidence="9 12" id="KW-0472">Membrane</keyword>
<dbReference type="PROSITE" id="PS00449">
    <property type="entry name" value="ATPASE_A"/>
    <property type="match status" value="1"/>
</dbReference>
<protein>
    <recommendedName>
        <fullName evidence="11 12">ATP synthase subunit a, chloroplastic</fullName>
    </recommendedName>
    <alternativeName>
        <fullName evidence="12">ATP synthase F0 sector subunit a</fullName>
    </alternativeName>
    <alternativeName>
        <fullName evidence="12">F-ATPase subunit IV</fullName>
    </alternativeName>
</protein>
<dbReference type="InterPro" id="IPR023011">
    <property type="entry name" value="ATP_synth_F0_asu_AS"/>
</dbReference>
<proteinExistence type="inferred from homology"/>
<reference evidence="13" key="1">
    <citation type="journal article" date="2010" name="Proc. Natl. Acad. Sci. U.S.A.">
        <title>A common red algal origin of the apicomplexan, dinoflagellate, and heterokont plastids.</title>
        <authorList>
            <person name="Janouskovec J."/>
            <person name="Horak A."/>
            <person name="Obornik M."/>
            <person name="Lukes J."/>
            <person name="Keeling P.J."/>
        </authorList>
    </citation>
    <scope>NUCLEOTIDE SEQUENCE [LARGE SCALE GENOMIC DNA]</scope>
</reference>
<keyword evidence="7 12" id="KW-1133">Transmembrane helix</keyword>
<comment type="subcellular location">
    <subcellularLocation>
        <location evidence="1">Membrane</location>
        <topology evidence="1">Multi-pass membrane protein</topology>
    </subcellularLocation>
    <subcellularLocation>
        <location evidence="12">Plastid</location>
        <location evidence="12">Chloroplast thylakoid membrane</location>
        <topology evidence="12">Multi-pass membrane protein</topology>
    </subcellularLocation>
</comment>
<organism evidence="13">
    <name type="scientific">Chromerida sp. RM11</name>
    <dbReference type="NCBI Taxonomy" id="348535"/>
    <lineage>
        <taxon>Eukaryota</taxon>
        <taxon>Sar</taxon>
        <taxon>Alveolata</taxon>
        <taxon>Colpodellida</taxon>
    </lineage>
</organism>
<keyword evidence="12" id="KW-0793">Thylakoid</keyword>
<dbReference type="EMBL" id="HM222968">
    <property type="protein sequence ID" value="ADJ66586.1"/>
    <property type="molecule type" value="Genomic_DNA"/>
</dbReference>
<evidence type="ECO:0000256" key="3">
    <source>
        <dbReference type="ARBA" id="ARBA00022448"/>
    </source>
</evidence>
<dbReference type="HAMAP" id="MF_01393">
    <property type="entry name" value="ATP_synth_a_bact"/>
    <property type="match status" value="1"/>
</dbReference>
<dbReference type="GO" id="GO:0005886">
    <property type="term" value="C:plasma membrane"/>
    <property type="evidence" value="ECO:0007669"/>
    <property type="project" value="UniProtKB-UniRule"/>
</dbReference>
<dbReference type="PANTHER" id="PTHR42823:SF3">
    <property type="entry name" value="ATP SYNTHASE SUBUNIT A, CHLOROPLASTIC"/>
    <property type="match status" value="1"/>
</dbReference>
<feature type="transmembrane region" description="Helical" evidence="12">
    <location>
        <begin position="91"/>
        <end position="108"/>
    </location>
</feature>
<dbReference type="GO" id="GO:0009535">
    <property type="term" value="C:chloroplast thylakoid membrane"/>
    <property type="evidence" value="ECO:0007669"/>
    <property type="project" value="UniProtKB-SubCell"/>
</dbReference>
<evidence type="ECO:0000313" key="13">
    <source>
        <dbReference type="EMBL" id="ADJ66586.1"/>
    </source>
</evidence>
<dbReference type="FunFam" id="1.20.120.220:FF:000001">
    <property type="entry name" value="ATP synthase subunit a, chloroplastic"/>
    <property type="match status" value="1"/>
</dbReference>
<dbReference type="InterPro" id="IPR000568">
    <property type="entry name" value="ATP_synth_F0_asu"/>
</dbReference>
<dbReference type="PRINTS" id="PR00123">
    <property type="entry name" value="ATPASEA"/>
</dbReference>
<dbReference type="InterPro" id="IPR045082">
    <property type="entry name" value="ATP_syn_F0_a_bact/chloroplast"/>
</dbReference>
<keyword evidence="13" id="KW-0934">Plastid</keyword>
<dbReference type="GeneID" id="9481059"/>
<geneLocation type="chloroplast" evidence="13"/>
<dbReference type="Gene3D" id="1.20.120.220">
    <property type="entry name" value="ATP synthase, F0 complex, subunit A"/>
    <property type="match status" value="1"/>
</dbReference>
<keyword evidence="10 12" id="KW-0066">ATP synthesis</keyword>
<sequence>MLLNQLISEGIAVGGQYYWFISGLKLHGTVILSILITIAPLLVLTGLARVGGKGFLNALETLWSPFQISFKTVNNILVSCLGRKYVRPWRPFFIIVYIQILLWNWNIILPLKLITLPGAEFVSPSTDINVTVALALMVSIAYFYAGIRRKGLGAFRRYIKPTPILLPINLLEDFAKPLSLSFRLFGNVLADDLTVAVFSLLVPLIIPLPIIALGVFAGSVQAVIFTTLAAGYIEEAQE</sequence>
<keyword evidence="8 12" id="KW-0406">Ion transport</keyword>
<keyword evidence="5 12" id="KW-0812">Transmembrane</keyword>
<evidence type="ECO:0000256" key="10">
    <source>
        <dbReference type="ARBA" id="ARBA00023310"/>
    </source>
</evidence>
<evidence type="ECO:0000256" key="5">
    <source>
        <dbReference type="ARBA" id="ARBA00022692"/>
    </source>
</evidence>
<dbReference type="AlphaFoldDB" id="D9IXL9"/>
<dbReference type="PANTHER" id="PTHR42823">
    <property type="entry name" value="ATP SYNTHASE SUBUNIT A, CHLOROPLASTIC"/>
    <property type="match status" value="1"/>
</dbReference>
<evidence type="ECO:0000256" key="7">
    <source>
        <dbReference type="ARBA" id="ARBA00022989"/>
    </source>
</evidence>
<evidence type="ECO:0000256" key="1">
    <source>
        <dbReference type="ARBA" id="ARBA00004141"/>
    </source>
</evidence>
<dbReference type="CDD" id="cd00310">
    <property type="entry name" value="ATP-synt_Fo_a_6"/>
    <property type="match status" value="1"/>
</dbReference>
<evidence type="ECO:0000256" key="9">
    <source>
        <dbReference type="ARBA" id="ARBA00023136"/>
    </source>
</evidence>
<name>D9IXL9_9ALVE</name>
<comment type="function">
    <text evidence="12">Key component of the proton channel; it plays a direct role in the translocation of protons across the membrane.</text>
</comment>
<comment type="subunit">
    <text evidence="12">F-type ATPases have 2 components, CF(1) - the catalytic core - and CF(0) - the membrane proton channel. CF(1) has five subunits: alpha(3), beta(3), gamma(1), delta(1), epsilon(1). CF(0) has four main subunits: a, b, b' and c.</text>
</comment>
<feature type="transmembrane region" description="Helical" evidence="12">
    <location>
        <begin position="128"/>
        <end position="147"/>
    </location>
</feature>
<keyword evidence="6 12" id="KW-0375">Hydrogen ion transport</keyword>
<feature type="transmembrane region" description="Helical" evidence="12">
    <location>
        <begin position="212"/>
        <end position="233"/>
    </location>
</feature>
<dbReference type="Pfam" id="PF00119">
    <property type="entry name" value="ATP-synt_A"/>
    <property type="match status" value="1"/>
</dbReference>
<dbReference type="GO" id="GO:0045259">
    <property type="term" value="C:proton-transporting ATP synthase complex"/>
    <property type="evidence" value="ECO:0007669"/>
    <property type="project" value="UniProtKB-KW"/>
</dbReference>
<dbReference type="GO" id="GO:0046933">
    <property type="term" value="F:proton-transporting ATP synthase activity, rotational mechanism"/>
    <property type="evidence" value="ECO:0007669"/>
    <property type="project" value="UniProtKB-UniRule"/>
</dbReference>